<dbReference type="EMBL" id="LACI01002647">
    <property type="protein sequence ID" value="KJU81560.1"/>
    <property type="molecule type" value="Genomic_DNA"/>
</dbReference>
<evidence type="ECO:0000313" key="4">
    <source>
        <dbReference type="Proteomes" id="UP000033423"/>
    </source>
</evidence>
<name>A0A0F3GHY8_9BACT</name>
<evidence type="ECO:0000313" key="3">
    <source>
        <dbReference type="EMBL" id="KJU81560.1"/>
    </source>
</evidence>
<protein>
    <submittedName>
        <fullName evidence="3">Membrane protein containing DUF58</fullName>
    </submittedName>
</protein>
<organism evidence="3 4">
    <name type="scientific">Candidatus Magnetobacterium bavaricum</name>
    <dbReference type="NCBI Taxonomy" id="29290"/>
    <lineage>
        <taxon>Bacteria</taxon>
        <taxon>Pseudomonadati</taxon>
        <taxon>Nitrospirota</taxon>
        <taxon>Thermodesulfovibrionia</taxon>
        <taxon>Thermodesulfovibrionales</taxon>
        <taxon>Candidatus Magnetobacteriaceae</taxon>
        <taxon>Candidatus Magnetobacterium</taxon>
    </lineage>
</organism>
<comment type="caution">
    <text evidence="3">The sequence shown here is derived from an EMBL/GenBank/DDBJ whole genome shotgun (WGS) entry which is preliminary data.</text>
</comment>
<accession>A0A0F3GHY8</accession>
<dbReference type="Pfam" id="PF01882">
    <property type="entry name" value="DUF58"/>
    <property type="match status" value="1"/>
</dbReference>
<proteinExistence type="predicted"/>
<dbReference type="PANTHER" id="PTHR34351">
    <property type="entry name" value="SLR1927 PROTEIN-RELATED"/>
    <property type="match status" value="1"/>
</dbReference>
<dbReference type="AlphaFoldDB" id="A0A0F3GHY8"/>
<feature type="domain" description="DUF58" evidence="2">
    <location>
        <begin position="244"/>
        <end position="327"/>
    </location>
</feature>
<dbReference type="Proteomes" id="UP000033423">
    <property type="component" value="Unassembled WGS sequence"/>
</dbReference>
<keyword evidence="1" id="KW-0812">Transmembrane</keyword>
<evidence type="ECO:0000259" key="2">
    <source>
        <dbReference type="Pfam" id="PF01882"/>
    </source>
</evidence>
<feature type="transmembrane region" description="Helical" evidence="1">
    <location>
        <begin position="21"/>
        <end position="38"/>
    </location>
</feature>
<reference evidence="3 4" key="1">
    <citation type="submission" date="2015-02" db="EMBL/GenBank/DDBJ databases">
        <title>Single-cell genomics of uncultivated deep-branching MTB reveals a conserved set of magnetosome genes.</title>
        <authorList>
            <person name="Kolinko S."/>
            <person name="Richter M."/>
            <person name="Glockner F.O."/>
            <person name="Brachmann A."/>
            <person name="Schuler D."/>
        </authorList>
    </citation>
    <scope>NUCLEOTIDE SEQUENCE [LARGE SCALE GENOMIC DNA]</scope>
    <source>
        <strain evidence="3">TM-1</strain>
    </source>
</reference>
<dbReference type="PANTHER" id="PTHR34351:SF1">
    <property type="entry name" value="SLR1927 PROTEIN"/>
    <property type="match status" value="1"/>
</dbReference>
<dbReference type="InterPro" id="IPR002881">
    <property type="entry name" value="DUF58"/>
</dbReference>
<evidence type="ECO:0000256" key="1">
    <source>
        <dbReference type="SAM" id="Phobius"/>
    </source>
</evidence>
<gene>
    <name evidence="3" type="ORF">MBAV_006247</name>
</gene>
<keyword evidence="1" id="KW-1133">Transmembrane helix</keyword>
<sequence length="450" mass="51025">MYYLNRYVSGLSFKINTRFTMAGKFTVVVMVFTGLLGMDVRHTVTYEIFTLLFVMIVFSMLYATRFSLTARVTRTLPPHVSTNAEFSYKLQIELAPSHKKKKLQRGLEVIDLLEDPRPTLREFLDYDGDKKRSPWRDLLDRVAAVTVTRPVVIPDIYTGSSSEVSLNLTPRRRGKIVFKSVLIVRTDPLGLFRAAIKIPLEQAIIVLPPRYAMPDIYLEGGRMHNQGGVTMAMSVGESGEFYALRDYLPGDPIRIIDWKSWAKTNKPVVRKYQEEFFSRHALVMDTFALKGQMLEDVFETCVSIAASLIISINDQDSLLDLIFVENDVYCFTTGRGLAQRVDALELLAGVRLTTDKGFDVLANSVKKRLAITSSLICVFIRYDSARKQLLDYILASGLPVRVIMLQQKNKPNDTDNAIEELMRPPYSSVVTIIETHDVQDGLRRLTGVRT</sequence>
<feature type="transmembrane region" description="Helical" evidence="1">
    <location>
        <begin position="44"/>
        <end position="64"/>
    </location>
</feature>
<keyword evidence="4" id="KW-1185">Reference proteome</keyword>
<keyword evidence="1" id="KW-0472">Membrane</keyword>